<reference evidence="2" key="1">
    <citation type="submission" date="2020-03" db="EMBL/GenBank/DDBJ databases">
        <title>Hybrid Assembly of Korean Phytophthora infestans isolates.</title>
        <authorList>
            <person name="Prokchorchik M."/>
            <person name="Lee Y."/>
            <person name="Seo J."/>
            <person name="Cho J.-H."/>
            <person name="Park Y.-E."/>
            <person name="Jang D.-C."/>
            <person name="Im J.-S."/>
            <person name="Choi J.-G."/>
            <person name="Park H.-J."/>
            <person name="Lee G.-B."/>
            <person name="Lee Y.-G."/>
            <person name="Hong S.-Y."/>
            <person name="Cho K."/>
            <person name="Sohn K.H."/>
        </authorList>
    </citation>
    <scope>NUCLEOTIDE SEQUENCE</scope>
    <source>
        <strain evidence="2">KR_2_A2</strain>
    </source>
</reference>
<comment type="caution">
    <text evidence="2">The sequence shown here is derived from an EMBL/GenBank/DDBJ whole genome shotgun (WGS) entry which is preliminary data.</text>
</comment>
<accession>A0A8S9USD8</accession>
<proteinExistence type="predicted"/>
<evidence type="ECO:0000313" key="3">
    <source>
        <dbReference type="Proteomes" id="UP000704712"/>
    </source>
</evidence>
<gene>
    <name evidence="2" type="ORF">GN958_ATG06992</name>
</gene>
<dbReference type="EMBL" id="JAACNO010000947">
    <property type="protein sequence ID" value="KAF4143906.1"/>
    <property type="molecule type" value="Genomic_DNA"/>
</dbReference>
<feature type="region of interest" description="Disordered" evidence="1">
    <location>
        <begin position="94"/>
        <end position="173"/>
    </location>
</feature>
<protein>
    <submittedName>
        <fullName evidence="2">Uncharacterized protein</fullName>
    </submittedName>
</protein>
<name>A0A8S9USD8_PHYIN</name>
<evidence type="ECO:0000256" key="1">
    <source>
        <dbReference type="SAM" id="MobiDB-lite"/>
    </source>
</evidence>
<sequence>MISKILNKKIYVVVASTGLETSSFQAFYPAQSNTNGETYMTVKEKNFSIGAPEDWIQDIQAGFKTEDTPTQDPIVLLFQSEHYIWLRFAKREDGASLDESKTEAAPMEIDEMEEPPGELPQTSYQSNMVHAVQALDSSKEEIMGKDASVADAPRGGPQSTASSEQEELNRETP</sequence>
<dbReference type="AlphaFoldDB" id="A0A8S9USD8"/>
<dbReference type="Proteomes" id="UP000704712">
    <property type="component" value="Unassembled WGS sequence"/>
</dbReference>
<organism evidence="2 3">
    <name type="scientific">Phytophthora infestans</name>
    <name type="common">Potato late blight agent</name>
    <name type="synonym">Botrytis infestans</name>
    <dbReference type="NCBI Taxonomy" id="4787"/>
    <lineage>
        <taxon>Eukaryota</taxon>
        <taxon>Sar</taxon>
        <taxon>Stramenopiles</taxon>
        <taxon>Oomycota</taxon>
        <taxon>Peronosporomycetes</taxon>
        <taxon>Peronosporales</taxon>
        <taxon>Peronosporaceae</taxon>
        <taxon>Phytophthora</taxon>
    </lineage>
</organism>
<evidence type="ECO:0000313" key="2">
    <source>
        <dbReference type="EMBL" id="KAF4143906.1"/>
    </source>
</evidence>